<dbReference type="CDD" id="cd08899">
    <property type="entry name" value="SRPBCC_CalC_Aha1-like_6"/>
    <property type="match status" value="1"/>
</dbReference>
<gene>
    <name evidence="4" type="ORF">F4557_003010</name>
    <name evidence="3" type="ORF">GCM10009546_58150</name>
</gene>
<evidence type="ECO:0000256" key="1">
    <source>
        <dbReference type="ARBA" id="ARBA00006817"/>
    </source>
</evidence>
<dbReference type="Gene3D" id="3.30.530.20">
    <property type="match status" value="1"/>
</dbReference>
<dbReference type="AlphaFoldDB" id="A0A7W7MY79"/>
<proteinExistence type="inferred from homology"/>
<evidence type="ECO:0000313" key="4">
    <source>
        <dbReference type="EMBL" id="MBB4774592.1"/>
    </source>
</evidence>
<evidence type="ECO:0000313" key="5">
    <source>
        <dbReference type="Proteomes" id="UP000549343"/>
    </source>
</evidence>
<dbReference type="Proteomes" id="UP000549343">
    <property type="component" value="Unassembled WGS sequence"/>
</dbReference>
<name>A0A7W7MY79_9ACTN</name>
<dbReference type="RefSeq" id="WP_184883319.1">
    <property type="nucleotide sequence ID" value="NZ_BAAAHD010000066.1"/>
</dbReference>
<reference evidence="6" key="2">
    <citation type="journal article" date="2019" name="Int. J. Syst. Evol. Microbiol.">
        <title>The Global Catalogue of Microorganisms (GCM) 10K type strain sequencing project: providing services to taxonomists for standard genome sequencing and annotation.</title>
        <authorList>
            <consortium name="The Broad Institute Genomics Platform"/>
            <consortium name="The Broad Institute Genome Sequencing Center for Infectious Disease"/>
            <person name="Wu L."/>
            <person name="Ma J."/>
        </authorList>
    </citation>
    <scope>NUCLEOTIDE SEQUENCE [LARGE SCALE GENOMIC DNA]</scope>
    <source>
        <strain evidence="6">JCM 10667</strain>
    </source>
</reference>
<dbReference type="Pfam" id="PF08327">
    <property type="entry name" value="AHSA1"/>
    <property type="match status" value="1"/>
</dbReference>
<sequence length="211" mass="22857">MVEVTGQINAVRRRVGERVLEAGTARTSTVSQVYDTDVEDLWDAVTTAERVGRWFLPVSGDLRLGGRFELEGNASGTIERCDPPKGFSATWEYGGMTSWIEVRLSPEEDGRARLELEHIAHVDDDMWGQFGPAAVGIGWDQGLLGLALHLSAGGAPGPEAGQEWAMSDEGREFTRQSGEAWYRAHVESGADESVARACADRTIAAYTGSAE</sequence>
<dbReference type="SUPFAM" id="SSF55961">
    <property type="entry name" value="Bet v1-like"/>
    <property type="match status" value="1"/>
</dbReference>
<dbReference type="EMBL" id="JACHMV010000001">
    <property type="protein sequence ID" value="MBB4774592.1"/>
    <property type="molecule type" value="Genomic_DNA"/>
</dbReference>
<dbReference type="InterPro" id="IPR023393">
    <property type="entry name" value="START-like_dom_sf"/>
</dbReference>
<evidence type="ECO:0000313" key="6">
    <source>
        <dbReference type="Proteomes" id="UP001501427"/>
    </source>
</evidence>
<evidence type="ECO:0000313" key="3">
    <source>
        <dbReference type="EMBL" id="GAA0588157.1"/>
    </source>
</evidence>
<evidence type="ECO:0000259" key="2">
    <source>
        <dbReference type="Pfam" id="PF08327"/>
    </source>
</evidence>
<reference evidence="3" key="4">
    <citation type="submission" date="2023-12" db="EMBL/GenBank/DDBJ databases">
        <authorList>
            <person name="Sun Q."/>
            <person name="Inoue M."/>
        </authorList>
    </citation>
    <scope>NUCLEOTIDE SEQUENCE</scope>
    <source>
        <strain evidence="3">JCM 10667</strain>
    </source>
</reference>
<comment type="similarity">
    <text evidence="1">Belongs to the AHA1 family.</text>
</comment>
<accession>A0A7W7MY79</accession>
<feature type="domain" description="Activator of Hsp90 ATPase homologue 1/2-like C-terminal" evidence="2">
    <location>
        <begin position="36"/>
        <end position="141"/>
    </location>
</feature>
<keyword evidence="6" id="KW-1185">Reference proteome</keyword>
<protein>
    <submittedName>
        <fullName evidence="3">SRPBCC family protein</fullName>
    </submittedName>
    <submittedName>
        <fullName evidence="4">Uncharacterized protein YndB with AHSA1/START domain</fullName>
    </submittedName>
</protein>
<dbReference type="Proteomes" id="UP001501427">
    <property type="component" value="Unassembled WGS sequence"/>
</dbReference>
<dbReference type="InterPro" id="IPR013538">
    <property type="entry name" value="ASHA1/2-like_C"/>
</dbReference>
<dbReference type="EMBL" id="BAAAHD010000066">
    <property type="protein sequence ID" value="GAA0588157.1"/>
    <property type="molecule type" value="Genomic_DNA"/>
</dbReference>
<reference evidence="4 5" key="3">
    <citation type="submission" date="2020-08" db="EMBL/GenBank/DDBJ databases">
        <title>Sequencing the genomes of 1000 actinobacteria strains.</title>
        <authorList>
            <person name="Klenk H.-P."/>
        </authorList>
    </citation>
    <scope>NUCLEOTIDE SEQUENCE [LARGE SCALE GENOMIC DNA]</scope>
    <source>
        <strain evidence="4 5">DSM 44772</strain>
    </source>
</reference>
<reference evidence="3" key="1">
    <citation type="journal article" date="2014" name="Int. J. Syst. Evol. Microbiol.">
        <title>Complete genome of a new Firmicutes species belonging to the dominant human colonic microbiota ('Ruminococcus bicirculans') reveals two chromosomes and a selective capacity to utilize plant glucans.</title>
        <authorList>
            <consortium name="NISC Comparative Sequencing Program"/>
            <person name="Wegmann U."/>
            <person name="Louis P."/>
            <person name="Goesmann A."/>
            <person name="Henrissat B."/>
            <person name="Duncan S.H."/>
            <person name="Flint H.J."/>
        </authorList>
    </citation>
    <scope>NUCLEOTIDE SEQUENCE</scope>
    <source>
        <strain evidence="3">JCM 10667</strain>
    </source>
</reference>
<comment type="caution">
    <text evidence="4">The sequence shown here is derived from an EMBL/GenBank/DDBJ whole genome shotgun (WGS) entry which is preliminary data.</text>
</comment>
<organism evidence="4 5">
    <name type="scientific">Actinomadura livida</name>
    <dbReference type="NCBI Taxonomy" id="79909"/>
    <lineage>
        <taxon>Bacteria</taxon>
        <taxon>Bacillati</taxon>
        <taxon>Actinomycetota</taxon>
        <taxon>Actinomycetes</taxon>
        <taxon>Streptosporangiales</taxon>
        <taxon>Thermomonosporaceae</taxon>
        <taxon>Actinomadura</taxon>
    </lineage>
</organism>